<name>A0A401LYM2_9BACE</name>
<protein>
    <submittedName>
        <fullName evidence="2">Uncharacterized protein</fullName>
    </submittedName>
</protein>
<dbReference type="Proteomes" id="UP000288079">
    <property type="component" value="Unassembled WGS sequence"/>
</dbReference>
<reference evidence="2 3" key="1">
    <citation type="submission" date="2018-10" db="EMBL/GenBank/DDBJ databases">
        <title>Draft Genome Sequence of Bacteroides sp. KCTC 15687.</title>
        <authorList>
            <person name="Yu S.Y."/>
            <person name="Kim J.S."/>
            <person name="Oh B.S."/>
            <person name="Park S.H."/>
            <person name="Kang S.W."/>
            <person name="Park J.E."/>
            <person name="Choi S.H."/>
            <person name="Han K.I."/>
            <person name="Lee K.C."/>
            <person name="Eom M.K."/>
            <person name="Suh M.K."/>
            <person name="Lee D.H."/>
            <person name="Yoon H."/>
            <person name="Kim B."/>
            <person name="Yang S.J."/>
            <person name="Lee J.S."/>
            <person name="Lee J.H."/>
        </authorList>
    </citation>
    <scope>NUCLEOTIDE SEQUENCE [LARGE SCALE GENOMIC DNA]</scope>
    <source>
        <strain evidence="2 3">KCTC 15687</strain>
    </source>
</reference>
<keyword evidence="1" id="KW-0732">Signal</keyword>
<comment type="caution">
    <text evidence="2">The sequence shown here is derived from an EMBL/GenBank/DDBJ whole genome shotgun (WGS) entry which is preliminary data.</text>
</comment>
<sequence length="68" mass="7799">MKKLIALVVLLCSFVPILLAADGCEQHLTPDEFRAKQKAFIIEQAGLTKEEATKFFPLYFELQDKRRS</sequence>
<proteinExistence type="predicted"/>
<dbReference type="AlphaFoldDB" id="A0A401LYM2"/>
<evidence type="ECO:0000313" key="2">
    <source>
        <dbReference type="EMBL" id="GCB36646.1"/>
    </source>
</evidence>
<dbReference type="EMBL" id="BHWB01000014">
    <property type="protein sequence ID" value="GCB36646.1"/>
    <property type="molecule type" value="Genomic_DNA"/>
</dbReference>
<feature type="signal peptide" evidence="1">
    <location>
        <begin position="1"/>
        <end position="20"/>
    </location>
</feature>
<organism evidence="2 3">
    <name type="scientific">Bacteroides faecalis</name>
    <dbReference type="NCBI Taxonomy" id="2447885"/>
    <lineage>
        <taxon>Bacteria</taxon>
        <taxon>Pseudomonadati</taxon>
        <taxon>Bacteroidota</taxon>
        <taxon>Bacteroidia</taxon>
        <taxon>Bacteroidales</taxon>
        <taxon>Bacteroidaceae</taxon>
        <taxon>Bacteroides</taxon>
    </lineage>
</organism>
<feature type="chain" id="PRO_5019433886" evidence="1">
    <location>
        <begin position="21"/>
        <end position="68"/>
    </location>
</feature>
<evidence type="ECO:0000256" key="1">
    <source>
        <dbReference type="SAM" id="SignalP"/>
    </source>
</evidence>
<gene>
    <name evidence="2" type="ORF">KGMB02408_35910</name>
</gene>
<keyword evidence="3" id="KW-1185">Reference proteome</keyword>
<accession>A0A401LYM2</accession>
<evidence type="ECO:0000313" key="3">
    <source>
        <dbReference type="Proteomes" id="UP000288079"/>
    </source>
</evidence>